<keyword evidence="2" id="KW-1185">Reference proteome</keyword>
<organism evidence="1 2">
    <name type="scientific">Hyaloscypha hepaticicola</name>
    <dbReference type="NCBI Taxonomy" id="2082293"/>
    <lineage>
        <taxon>Eukaryota</taxon>
        <taxon>Fungi</taxon>
        <taxon>Dikarya</taxon>
        <taxon>Ascomycota</taxon>
        <taxon>Pezizomycotina</taxon>
        <taxon>Leotiomycetes</taxon>
        <taxon>Helotiales</taxon>
        <taxon>Hyaloscyphaceae</taxon>
        <taxon>Hyaloscypha</taxon>
    </lineage>
</organism>
<dbReference type="InterPro" id="IPR036770">
    <property type="entry name" value="Ankyrin_rpt-contain_sf"/>
</dbReference>
<dbReference type="OrthoDB" id="3544003at2759"/>
<dbReference type="SUPFAM" id="SSF48403">
    <property type="entry name" value="Ankyrin repeat"/>
    <property type="match status" value="1"/>
</dbReference>
<dbReference type="InterPro" id="IPR002110">
    <property type="entry name" value="Ankyrin_rpt"/>
</dbReference>
<evidence type="ECO:0000313" key="1">
    <source>
        <dbReference type="EMBL" id="PMD12817.1"/>
    </source>
</evidence>
<sequence length="429" mass="48176">MPRARKCQACRSSKKGCSRDGGDWNGQGAQTRCSRCKNLNLCCGPDEYPDEDDQGEHRVIPGIWQQAGAADNRGVQPLAPVPYTEADLRRRLRELSNSESFCTTRQNIRSLGHGGLQGFTVPEDLSRTLDDIEELAGRAYASNDVSIAELAFIILIEWYDALGWEFQQPREGLLMKVGGIFETTEWKDRAEEYSLKIFDYLPMEPTDTNTPFHHAICNFGEKDLVGKNALMRIIRCCPLCRFKLRNGEGHTPLWLAVSLKEEEVVVAIIKRLRDPQRQLLIDPIILDATDRRGLTILTIAVMAHCSLPLIDALLQCGSKVNPPTSPGGPFTPLQAASTPGYERPDVAWLLLRHQANPGDVCPDSDIAFQSWITNPDIQIMTEYSTGVRRREGTHARHISTTHDTPRLPHLFLVHRSLEQQRKLPVPHGF</sequence>
<dbReference type="Gene3D" id="1.25.40.20">
    <property type="entry name" value="Ankyrin repeat-containing domain"/>
    <property type="match status" value="1"/>
</dbReference>
<protein>
    <submittedName>
        <fullName evidence="1">Uncharacterized protein</fullName>
    </submittedName>
</protein>
<accession>A0A2J6PFL2</accession>
<proteinExistence type="predicted"/>
<reference evidence="1 2" key="1">
    <citation type="submission" date="2016-05" db="EMBL/GenBank/DDBJ databases">
        <title>A degradative enzymes factory behind the ericoid mycorrhizal symbiosis.</title>
        <authorList>
            <consortium name="DOE Joint Genome Institute"/>
            <person name="Martino E."/>
            <person name="Morin E."/>
            <person name="Grelet G."/>
            <person name="Kuo A."/>
            <person name="Kohler A."/>
            <person name="Daghino S."/>
            <person name="Barry K."/>
            <person name="Choi C."/>
            <person name="Cichocki N."/>
            <person name="Clum A."/>
            <person name="Copeland A."/>
            <person name="Hainaut M."/>
            <person name="Haridas S."/>
            <person name="Labutti K."/>
            <person name="Lindquist E."/>
            <person name="Lipzen A."/>
            <person name="Khouja H.-R."/>
            <person name="Murat C."/>
            <person name="Ohm R."/>
            <person name="Olson A."/>
            <person name="Spatafora J."/>
            <person name="Veneault-Fourrey C."/>
            <person name="Henrissat B."/>
            <person name="Grigoriev I."/>
            <person name="Martin F."/>
            <person name="Perotto S."/>
        </authorList>
    </citation>
    <scope>NUCLEOTIDE SEQUENCE [LARGE SCALE GENOMIC DNA]</scope>
    <source>
        <strain evidence="1 2">UAMH 7357</strain>
    </source>
</reference>
<gene>
    <name evidence="1" type="ORF">NA56DRAFT_756319</name>
</gene>
<dbReference type="AlphaFoldDB" id="A0A2J6PFL2"/>
<name>A0A2J6PFL2_9HELO</name>
<dbReference type="SMART" id="SM00248">
    <property type="entry name" value="ANK"/>
    <property type="match status" value="2"/>
</dbReference>
<evidence type="ECO:0000313" key="2">
    <source>
        <dbReference type="Proteomes" id="UP000235672"/>
    </source>
</evidence>
<dbReference type="Proteomes" id="UP000235672">
    <property type="component" value="Unassembled WGS sequence"/>
</dbReference>
<dbReference type="EMBL" id="KZ613542">
    <property type="protein sequence ID" value="PMD12817.1"/>
    <property type="molecule type" value="Genomic_DNA"/>
</dbReference>